<comment type="caution">
    <text evidence="1">The sequence shown here is derived from an EMBL/GenBank/DDBJ whole genome shotgun (WGS) entry which is preliminary data.</text>
</comment>
<organism evidence="1 2">
    <name type="scientific">Diaporthe vaccinii</name>
    <dbReference type="NCBI Taxonomy" id="105482"/>
    <lineage>
        <taxon>Eukaryota</taxon>
        <taxon>Fungi</taxon>
        <taxon>Dikarya</taxon>
        <taxon>Ascomycota</taxon>
        <taxon>Pezizomycotina</taxon>
        <taxon>Sordariomycetes</taxon>
        <taxon>Sordariomycetidae</taxon>
        <taxon>Diaporthales</taxon>
        <taxon>Diaporthaceae</taxon>
        <taxon>Diaporthe</taxon>
        <taxon>Diaporthe eres species complex</taxon>
    </lineage>
</organism>
<protein>
    <submittedName>
        <fullName evidence="1">Uncharacterized protein</fullName>
    </submittedName>
</protein>
<accession>A0ABR4F8F7</accession>
<proteinExistence type="predicted"/>
<reference evidence="1 2" key="1">
    <citation type="submission" date="2024-03" db="EMBL/GenBank/DDBJ databases">
        <title>A high-quality draft genome sequence of Diaporthe vaccinii, a causative agent of upright dieback and viscid rot disease in cranberry plants.</title>
        <authorList>
            <person name="Sarrasin M."/>
            <person name="Lang B.F."/>
            <person name="Burger G."/>
        </authorList>
    </citation>
    <scope>NUCLEOTIDE SEQUENCE [LARGE SCALE GENOMIC DNA]</scope>
    <source>
        <strain evidence="1 2">IS7</strain>
    </source>
</reference>
<name>A0ABR4F8F7_9PEZI</name>
<dbReference type="EMBL" id="JBAWTH010000008">
    <property type="protein sequence ID" value="KAL2290974.1"/>
    <property type="molecule type" value="Genomic_DNA"/>
</dbReference>
<sequence length="88" mass="9025">MGLTECGEAPWAKGEDGVLAERAVGFGPSPLASLHLNATRVVGQGWVKTRAGSWTMVLAMVLASKLSLVTVASGVARLEVGGQSTLDC</sequence>
<gene>
    <name evidence="1" type="ORF">FJTKL_14876</name>
</gene>
<dbReference type="Proteomes" id="UP001600888">
    <property type="component" value="Unassembled WGS sequence"/>
</dbReference>
<evidence type="ECO:0000313" key="1">
    <source>
        <dbReference type="EMBL" id="KAL2290974.1"/>
    </source>
</evidence>
<keyword evidence="2" id="KW-1185">Reference proteome</keyword>
<evidence type="ECO:0000313" key="2">
    <source>
        <dbReference type="Proteomes" id="UP001600888"/>
    </source>
</evidence>